<dbReference type="EMBL" id="LSFI01000002">
    <property type="protein sequence ID" value="OAG28615.1"/>
    <property type="molecule type" value="Genomic_DNA"/>
</dbReference>
<evidence type="ECO:0000256" key="3">
    <source>
        <dbReference type="ARBA" id="ARBA00022475"/>
    </source>
</evidence>
<keyword evidence="6 8" id="KW-1133">Transmembrane helix</keyword>
<gene>
    <name evidence="10" type="ORF">TH606_00510</name>
</gene>
<dbReference type="InterPro" id="IPR003004">
    <property type="entry name" value="GspF/PilC"/>
</dbReference>
<comment type="subcellular location">
    <subcellularLocation>
        <location evidence="1">Cell inner membrane</location>
        <topology evidence="1">Multi-pass membrane protein</topology>
    </subcellularLocation>
</comment>
<organism evidence="10 11">
    <name type="scientific">Thermodesulfatator autotrophicus</name>
    <dbReference type="NCBI Taxonomy" id="1795632"/>
    <lineage>
        <taxon>Bacteria</taxon>
        <taxon>Pseudomonadati</taxon>
        <taxon>Thermodesulfobacteriota</taxon>
        <taxon>Thermodesulfobacteria</taxon>
        <taxon>Thermodesulfobacteriales</taxon>
        <taxon>Thermodesulfatatoraceae</taxon>
        <taxon>Thermodesulfatator</taxon>
    </lineage>
</organism>
<accession>A0A177E9M7</accession>
<dbReference type="STRING" id="1795632.TH606_00510"/>
<dbReference type="OrthoDB" id="9805682at2"/>
<evidence type="ECO:0000313" key="10">
    <source>
        <dbReference type="EMBL" id="OAG28615.1"/>
    </source>
</evidence>
<reference evidence="10 11" key="1">
    <citation type="submission" date="2016-02" db="EMBL/GenBank/DDBJ databases">
        <title>Draft genome sequence of Thermodesulfatator sp. S606.</title>
        <authorList>
            <person name="Lai Q."/>
            <person name="Cao J."/>
            <person name="Dupont S."/>
            <person name="Shao Z."/>
            <person name="Jebbar M."/>
            <person name="Alain K."/>
        </authorList>
    </citation>
    <scope>NUCLEOTIDE SEQUENCE [LARGE SCALE GENOMIC DNA]</scope>
    <source>
        <strain evidence="10 11">S606</strain>
    </source>
</reference>
<protein>
    <recommendedName>
        <fullName evidence="9">Type II secretion system protein GspF domain-containing protein</fullName>
    </recommendedName>
</protein>
<keyword evidence="4" id="KW-0997">Cell inner membrane</keyword>
<keyword evidence="3" id="KW-1003">Cell membrane</keyword>
<dbReference type="InterPro" id="IPR042094">
    <property type="entry name" value="T2SS_GspF_sf"/>
</dbReference>
<dbReference type="FunFam" id="1.20.81.30:FF:000001">
    <property type="entry name" value="Type II secretion system protein F"/>
    <property type="match status" value="1"/>
</dbReference>
<dbReference type="InterPro" id="IPR018076">
    <property type="entry name" value="T2SS_GspF_dom"/>
</dbReference>
<comment type="caution">
    <text evidence="10">The sequence shown here is derived from an EMBL/GenBank/DDBJ whole genome shotgun (WGS) entry which is preliminary data.</text>
</comment>
<evidence type="ECO:0000259" key="9">
    <source>
        <dbReference type="Pfam" id="PF00482"/>
    </source>
</evidence>
<feature type="transmembrane region" description="Helical" evidence="8">
    <location>
        <begin position="373"/>
        <end position="394"/>
    </location>
</feature>
<dbReference type="Proteomes" id="UP000076964">
    <property type="component" value="Unassembled WGS sequence"/>
</dbReference>
<dbReference type="Pfam" id="PF00482">
    <property type="entry name" value="T2SSF"/>
    <property type="match status" value="2"/>
</dbReference>
<evidence type="ECO:0000256" key="8">
    <source>
        <dbReference type="SAM" id="Phobius"/>
    </source>
</evidence>
<dbReference type="Gene3D" id="1.20.81.30">
    <property type="entry name" value="Type II secretion system (T2SS), domain F"/>
    <property type="match status" value="2"/>
</dbReference>
<dbReference type="GO" id="GO:0005886">
    <property type="term" value="C:plasma membrane"/>
    <property type="evidence" value="ECO:0007669"/>
    <property type="project" value="UniProtKB-SubCell"/>
</dbReference>
<dbReference type="RefSeq" id="WP_068540502.1">
    <property type="nucleotide sequence ID" value="NZ_LSFI01000002.1"/>
</dbReference>
<dbReference type="PRINTS" id="PR00812">
    <property type="entry name" value="BCTERIALGSPF"/>
</dbReference>
<evidence type="ECO:0000256" key="2">
    <source>
        <dbReference type="ARBA" id="ARBA00005745"/>
    </source>
</evidence>
<sequence length="404" mass="46599">MPVFIYEALEPATGKRIKDEGEFTSPLELLRWLERQGLVLLKYKPKKHYLWESLFQPRVTRRELAEFCRNLAFMIKGGVPLIQALEDLEKTTDNKTLARAIRKLRRNIEGGKTFHETIKEHEKIFYPIVQALTLVGEETGRLDETLSAAAEHLLRVDEIISNTKRAFIYPGFVLVSMTAALAFWIFFVLPQILTLFKEMRVELPLATRILIAVVSFCTANWIYFLFFPMLIAFVLLGAWKNRQFRFYLEKGILRLPFIGKVKRASLMAFFFEYSALLLEAGVNLMRTLEIMGQSLKNPYMDEILKTLKARIESGFSLFEACQATDFFSHLELRMIGVGEETGRLVEQLRYLADYYYQNLERLVAVFSKIIEPILIVIAGLMFLIIALALIGPIYDMISQIGASY</sequence>
<feature type="domain" description="Type II secretion system protein GspF" evidence="9">
    <location>
        <begin position="67"/>
        <end position="190"/>
    </location>
</feature>
<evidence type="ECO:0000256" key="1">
    <source>
        <dbReference type="ARBA" id="ARBA00004429"/>
    </source>
</evidence>
<keyword evidence="7 8" id="KW-0472">Membrane</keyword>
<dbReference type="PANTHER" id="PTHR30012:SF0">
    <property type="entry name" value="TYPE II SECRETION SYSTEM PROTEIN F-RELATED"/>
    <property type="match status" value="1"/>
</dbReference>
<comment type="similarity">
    <text evidence="2">Belongs to the GSP F family.</text>
</comment>
<dbReference type="AlphaFoldDB" id="A0A177E9M7"/>
<keyword evidence="5 8" id="KW-0812">Transmembrane</keyword>
<feature type="transmembrane region" description="Helical" evidence="8">
    <location>
        <begin position="167"/>
        <end position="189"/>
    </location>
</feature>
<proteinExistence type="inferred from homology"/>
<evidence type="ECO:0000313" key="11">
    <source>
        <dbReference type="Proteomes" id="UP000076964"/>
    </source>
</evidence>
<evidence type="ECO:0000256" key="4">
    <source>
        <dbReference type="ARBA" id="ARBA00022519"/>
    </source>
</evidence>
<keyword evidence="11" id="KW-1185">Reference proteome</keyword>
<evidence type="ECO:0000256" key="6">
    <source>
        <dbReference type="ARBA" id="ARBA00022989"/>
    </source>
</evidence>
<name>A0A177E9M7_9BACT</name>
<feature type="transmembrane region" description="Helical" evidence="8">
    <location>
        <begin position="209"/>
        <end position="236"/>
    </location>
</feature>
<feature type="domain" description="Type II secretion system protein GspF" evidence="9">
    <location>
        <begin position="270"/>
        <end position="391"/>
    </location>
</feature>
<evidence type="ECO:0000256" key="7">
    <source>
        <dbReference type="ARBA" id="ARBA00023136"/>
    </source>
</evidence>
<evidence type="ECO:0000256" key="5">
    <source>
        <dbReference type="ARBA" id="ARBA00022692"/>
    </source>
</evidence>
<dbReference type="PANTHER" id="PTHR30012">
    <property type="entry name" value="GENERAL SECRETION PATHWAY PROTEIN"/>
    <property type="match status" value="1"/>
</dbReference>